<dbReference type="KEGG" id="tped:TPE_1695"/>
<dbReference type="Proteomes" id="UP000015620">
    <property type="component" value="Chromosome"/>
</dbReference>
<dbReference type="HOGENOM" id="CLU_1969553_0_0_12"/>
<proteinExistence type="predicted"/>
<organism evidence="3 4">
    <name type="scientific">Treponema pedis str. T A4</name>
    <dbReference type="NCBI Taxonomy" id="1291379"/>
    <lineage>
        <taxon>Bacteria</taxon>
        <taxon>Pseudomonadati</taxon>
        <taxon>Spirochaetota</taxon>
        <taxon>Spirochaetia</taxon>
        <taxon>Spirochaetales</taxon>
        <taxon>Treponemataceae</taxon>
        <taxon>Treponema</taxon>
    </lineage>
</organism>
<dbReference type="EMBL" id="CP004120">
    <property type="protein sequence ID" value="AGT44177.1"/>
    <property type="molecule type" value="Genomic_DNA"/>
</dbReference>
<reference evidence="3 4" key="1">
    <citation type="journal article" date="2013" name="PLoS ONE">
        <title>Genome-Wide Relatedness of Treponema pedis, from Gingiva and Necrotic Skin Lesions of Pigs, with the Human Oral Pathogen Treponema denticola.</title>
        <authorList>
            <person name="Svartstrom O."/>
            <person name="Mushtaq M."/>
            <person name="Pringle M."/>
            <person name="Segerman B."/>
        </authorList>
    </citation>
    <scope>NUCLEOTIDE SEQUENCE [LARGE SCALE GENOMIC DNA]</scope>
    <source>
        <strain evidence="3">T A4</strain>
    </source>
</reference>
<name>S5ZNL8_9SPIR</name>
<gene>
    <name evidence="2" type="ORF">TPE_0084</name>
    <name evidence="3" type="ORF">TPE_1695</name>
</gene>
<accession>S5ZNL8</accession>
<feature type="transmembrane region" description="Helical" evidence="1">
    <location>
        <begin position="9"/>
        <end position="28"/>
    </location>
</feature>
<keyword evidence="1" id="KW-1133">Transmembrane helix</keyword>
<keyword evidence="4" id="KW-1185">Reference proteome</keyword>
<evidence type="ECO:0000313" key="2">
    <source>
        <dbReference type="EMBL" id="AGT42587.1"/>
    </source>
</evidence>
<evidence type="ECO:0000313" key="3">
    <source>
        <dbReference type="EMBL" id="AGT44177.1"/>
    </source>
</evidence>
<feature type="transmembrane region" description="Helical" evidence="1">
    <location>
        <begin position="34"/>
        <end position="51"/>
    </location>
</feature>
<keyword evidence="1" id="KW-0472">Membrane</keyword>
<dbReference type="EMBL" id="CP004120">
    <property type="protein sequence ID" value="AGT42587.1"/>
    <property type="molecule type" value="Genomic_DNA"/>
</dbReference>
<protein>
    <submittedName>
        <fullName evidence="3">Uncharacterized protein</fullName>
    </submittedName>
</protein>
<feature type="transmembrane region" description="Helical" evidence="1">
    <location>
        <begin position="58"/>
        <end position="89"/>
    </location>
</feature>
<sequence length="127" mass="15084">MIKISITNFIYSKIAFMLILMIFYIITSVKDNKYFLQVVFVPIIVVLFIFLNIQKIGLYFFLTLLIVFFISHFLGCLIGFFIEIGYFFIVEMLSVIFYSIFLFNGIIIFIISYAVTVFIYKIIRWVI</sequence>
<evidence type="ECO:0000313" key="4">
    <source>
        <dbReference type="Proteomes" id="UP000015620"/>
    </source>
</evidence>
<dbReference type="KEGG" id="tped:TPE_0084"/>
<dbReference type="AlphaFoldDB" id="S5ZNL8"/>
<keyword evidence="1" id="KW-0812">Transmembrane</keyword>
<evidence type="ECO:0000256" key="1">
    <source>
        <dbReference type="SAM" id="Phobius"/>
    </source>
</evidence>
<feature type="transmembrane region" description="Helical" evidence="1">
    <location>
        <begin position="95"/>
        <end position="120"/>
    </location>
</feature>